<gene>
    <name evidence="2" type="ORF">H2509_16465</name>
</gene>
<comment type="caution">
    <text evidence="2">The sequence shown here is derived from an EMBL/GenBank/DDBJ whole genome shotgun (WGS) entry which is preliminary data.</text>
</comment>
<organism evidence="2 3">
    <name type="scientific">Stappia albiluteola</name>
    <dbReference type="NCBI Taxonomy" id="2758565"/>
    <lineage>
        <taxon>Bacteria</taxon>
        <taxon>Pseudomonadati</taxon>
        <taxon>Pseudomonadota</taxon>
        <taxon>Alphaproteobacteria</taxon>
        <taxon>Hyphomicrobiales</taxon>
        <taxon>Stappiaceae</taxon>
        <taxon>Stappia</taxon>
    </lineage>
</organism>
<sequence>MVTLKVRRNLLRSQLTGSLHRLSATKLPFEIRNRPVTLAPGHPKMPRKKSAAHVSLSSIFTCQRTEVALKPLTQQLPQSGPKPADNQSTPLSRGRPTASRFQVVPTAKGAVKSAAPPSLLALYTQHQSNLSTTTPKKTTQHPKTYQTYQHNTEDNIPRNKKYTNEINMLNENRQRAAFEFRRARARPDKGGSGLDR</sequence>
<dbReference type="AlphaFoldDB" id="A0A839AHW2"/>
<evidence type="ECO:0000256" key="1">
    <source>
        <dbReference type="SAM" id="MobiDB-lite"/>
    </source>
</evidence>
<feature type="region of interest" description="Disordered" evidence="1">
    <location>
        <begin position="72"/>
        <end position="98"/>
    </location>
</feature>
<name>A0A839AHW2_9HYPH</name>
<proteinExistence type="predicted"/>
<accession>A0A839AHW2</accession>
<dbReference type="Proteomes" id="UP000541109">
    <property type="component" value="Unassembled WGS sequence"/>
</dbReference>
<dbReference type="EMBL" id="JACFXV010000063">
    <property type="protein sequence ID" value="MBA5778725.1"/>
    <property type="molecule type" value="Genomic_DNA"/>
</dbReference>
<keyword evidence="3" id="KW-1185">Reference proteome</keyword>
<dbReference type="RefSeq" id="WP_182167266.1">
    <property type="nucleotide sequence ID" value="NZ_JACFXV010000063.1"/>
</dbReference>
<evidence type="ECO:0000313" key="2">
    <source>
        <dbReference type="EMBL" id="MBA5778725.1"/>
    </source>
</evidence>
<protein>
    <submittedName>
        <fullName evidence="2">Uncharacterized protein</fullName>
    </submittedName>
</protein>
<evidence type="ECO:0000313" key="3">
    <source>
        <dbReference type="Proteomes" id="UP000541109"/>
    </source>
</evidence>
<reference evidence="2 3" key="1">
    <citation type="submission" date="2020-07" db="EMBL/GenBank/DDBJ databases">
        <title>Stappia sp., F7233, whole genome shotgun sequencing project.</title>
        <authorList>
            <person name="Jiang S."/>
            <person name="Liu Z.W."/>
            <person name="Du Z.J."/>
        </authorList>
    </citation>
    <scope>NUCLEOTIDE SEQUENCE [LARGE SCALE GENOMIC DNA]</scope>
    <source>
        <strain evidence="2 3">F7233</strain>
    </source>
</reference>